<sequence length="268" mass="28198">MVFLGVVVNYVAVLVEDVAQVVARHPVPLVPARRHVGLGVAVHVLAEERGSVAVLLHPGRHRGVLVAQEAELLEAPARGLVGEDLVVVGVLATQGGRPARAAQGVGHERVLEGRATLDQLRAEVWHVLEHLRSEVLVSEVVGQDQDDVRALGLLALRLGRLLALGGRQASDEQAGEQEEQGNPARPLENPTGTLSAGNQSLTYRAASGAANVSSLYPARVPPTRPASPVPGRPKNSVIHSGDVRVHLREVYVEAARVVRAGGGACSLT</sequence>
<name>A0A6J4QVS6_9ACTN</name>
<proteinExistence type="predicted"/>
<accession>A0A6J4QVS6</accession>
<feature type="region of interest" description="Disordered" evidence="1">
    <location>
        <begin position="169"/>
        <end position="197"/>
    </location>
</feature>
<evidence type="ECO:0000313" key="2">
    <source>
        <dbReference type="EMBL" id="CAA9456782.1"/>
    </source>
</evidence>
<organism evidence="2">
    <name type="scientific">uncultured Rubrobacteraceae bacterium</name>
    <dbReference type="NCBI Taxonomy" id="349277"/>
    <lineage>
        <taxon>Bacteria</taxon>
        <taxon>Bacillati</taxon>
        <taxon>Actinomycetota</taxon>
        <taxon>Rubrobacteria</taxon>
        <taxon>Rubrobacterales</taxon>
        <taxon>Rubrobacteraceae</taxon>
        <taxon>environmental samples</taxon>
    </lineage>
</organism>
<reference evidence="2" key="1">
    <citation type="submission" date="2020-02" db="EMBL/GenBank/DDBJ databases">
        <authorList>
            <person name="Meier V. D."/>
        </authorList>
    </citation>
    <scope>NUCLEOTIDE SEQUENCE</scope>
    <source>
        <strain evidence="2">AVDCRST_MAG01</strain>
    </source>
</reference>
<dbReference type="AlphaFoldDB" id="A0A6J4QVS6"/>
<evidence type="ECO:0000256" key="1">
    <source>
        <dbReference type="SAM" id="MobiDB-lite"/>
    </source>
</evidence>
<gene>
    <name evidence="2" type="ORF">AVDCRST_MAG01-01-5298</name>
</gene>
<protein>
    <submittedName>
        <fullName evidence="2">Uncharacterized protein</fullName>
    </submittedName>
</protein>
<feature type="region of interest" description="Disordered" evidence="1">
    <location>
        <begin position="216"/>
        <end position="237"/>
    </location>
</feature>
<dbReference type="EMBL" id="CADCUW010000700">
    <property type="protein sequence ID" value="CAA9456782.1"/>
    <property type="molecule type" value="Genomic_DNA"/>
</dbReference>
<feature type="compositionally biased region" description="Pro residues" evidence="1">
    <location>
        <begin position="219"/>
        <end position="231"/>
    </location>
</feature>